<protein>
    <submittedName>
        <fullName evidence="1">Uncharacterized protein</fullName>
    </submittedName>
</protein>
<evidence type="ECO:0000313" key="1">
    <source>
        <dbReference type="EMBL" id="CAF4276938.1"/>
    </source>
</evidence>
<dbReference type="Proteomes" id="UP000663842">
    <property type="component" value="Unassembled WGS sequence"/>
</dbReference>
<accession>A0A820GCD6</accession>
<dbReference type="AlphaFoldDB" id="A0A820GCD6"/>
<sequence length="29" mass="3514">MKSLLISTSQQEKLIQNETERRRTLRLLQ</sequence>
<reference evidence="1" key="1">
    <citation type="submission" date="2021-02" db="EMBL/GenBank/DDBJ databases">
        <authorList>
            <person name="Nowell W R."/>
        </authorList>
    </citation>
    <scope>NUCLEOTIDE SEQUENCE</scope>
</reference>
<comment type="caution">
    <text evidence="1">The sequence shown here is derived from an EMBL/GenBank/DDBJ whole genome shotgun (WGS) entry which is preliminary data.</text>
</comment>
<proteinExistence type="predicted"/>
<evidence type="ECO:0000313" key="2">
    <source>
        <dbReference type="Proteomes" id="UP000663842"/>
    </source>
</evidence>
<feature type="non-terminal residue" evidence="1">
    <location>
        <position position="29"/>
    </location>
</feature>
<gene>
    <name evidence="1" type="ORF">UXM345_LOCUS32134</name>
</gene>
<dbReference type="EMBL" id="CAJOBF010009550">
    <property type="protein sequence ID" value="CAF4276938.1"/>
    <property type="molecule type" value="Genomic_DNA"/>
</dbReference>
<name>A0A820GCD6_9BILA</name>
<organism evidence="1 2">
    <name type="scientific">Rotaria magnacalcarata</name>
    <dbReference type="NCBI Taxonomy" id="392030"/>
    <lineage>
        <taxon>Eukaryota</taxon>
        <taxon>Metazoa</taxon>
        <taxon>Spiralia</taxon>
        <taxon>Gnathifera</taxon>
        <taxon>Rotifera</taxon>
        <taxon>Eurotatoria</taxon>
        <taxon>Bdelloidea</taxon>
        <taxon>Philodinida</taxon>
        <taxon>Philodinidae</taxon>
        <taxon>Rotaria</taxon>
    </lineage>
</organism>